<dbReference type="InParanoid" id="A0A074YSK6"/>
<evidence type="ECO:0000313" key="3">
    <source>
        <dbReference type="EMBL" id="KEQ97087.1"/>
    </source>
</evidence>
<proteinExistence type="predicted"/>
<feature type="chain" id="PRO_5001703688" evidence="2">
    <location>
        <begin position="21"/>
        <end position="94"/>
    </location>
</feature>
<keyword evidence="2" id="KW-0732">Signal</keyword>
<sequence>MKWLMVYRLLLSSVAAKLSAAVVADSSLFSSAIPFGKVVLVLFLLIFAFSFLLLFLFFSVFDFFFLSHVDGNWGDRSLCIQFGIMATGMVTFDG</sequence>
<gene>
    <name evidence="3" type="ORF">AUEXF2481DRAFT_629765</name>
</gene>
<keyword evidence="1" id="KW-0812">Transmembrane</keyword>
<accession>A0A074YSK6</accession>
<keyword evidence="1" id="KW-0472">Membrane</keyword>
<keyword evidence="1" id="KW-1133">Transmembrane helix</keyword>
<dbReference type="Proteomes" id="UP000030641">
    <property type="component" value="Unassembled WGS sequence"/>
</dbReference>
<evidence type="ECO:0000256" key="1">
    <source>
        <dbReference type="SAM" id="Phobius"/>
    </source>
</evidence>
<keyword evidence="4" id="KW-1185">Reference proteome</keyword>
<reference evidence="3 4" key="1">
    <citation type="journal article" date="2014" name="BMC Genomics">
        <title>Genome sequencing of four Aureobasidium pullulans varieties: biotechnological potential, stress tolerance, and description of new species.</title>
        <authorList>
            <person name="Gostin Ar C."/>
            <person name="Ohm R.A."/>
            <person name="Kogej T."/>
            <person name="Sonjak S."/>
            <person name="Turk M."/>
            <person name="Zajc J."/>
            <person name="Zalar P."/>
            <person name="Grube M."/>
            <person name="Sun H."/>
            <person name="Han J."/>
            <person name="Sharma A."/>
            <person name="Chiniquy J."/>
            <person name="Ngan C.Y."/>
            <person name="Lipzen A."/>
            <person name="Barry K."/>
            <person name="Grigoriev I.V."/>
            <person name="Gunde-Cimerman N."/>
        </authorList>
    </citation>
    <scope>NUCLEOTIDE SEQUENCE [LARGE SCALE GENOMIC DNA]</scope>
    <source>
        <strain evidence="3 4">EXF-2481</strain>
    </source>
</reference>
<dbReference type="HOGENOM" id="CLU_2385799_0_0_1"/>
<dbReference type="RefSeq" id="XP_013345618.1">
    <property type="nucleotide sequence ID" value="XM_013490164.1"/>
</dbReference>
<organism evidence="3 4">
    <name type="scientific">Aureobasidium subglaciale (strain EXF-2481)</name>
    <name type="common">Aureobasidium pullulans var. subglaciale</name>
    <dbReference type="NCBI Taxonomy" id="1043005"/>
    <lineage>
        <taxon>Eukaryota</taxon>
        <taxon>Fungi</taxon>
        <taxon>Dikarya</taxon>
        <taxon>Ascomycota</taxon>
        <taxon>Pezizomycotina</taxon>
        <taxon>Dothideomycetes</taxon>
        <taxon>Dothideomycetidae</taxon>
        <taxon>Dothideales</taxon>
        <taxon>Saccotheciaceae</taxon>
        <taxon>Aureobasidium</taxon>
    </lineage>
</organism>
<feature type="signal peptide" evidence="2">
    <location>
        <begin position="1"/>
        <end position="20"/>
    </location>
</feature>
<name>A0A074YSK6_AURSE</name>
<feature type="transmembrane region" description="Helical" evidence="1">
    <location>
        <begin position="40"/>
        <end position="66"/>
    </location>
</feature>
<dbReference type="EMBL" id="KL584755">
    <property type="protein sequence ID" value="KEQ97087.1"/>
    <property type="molecule type" value="Genomic_DNA"/>
</dbReference>
<evidence type="ECO:0000313" key="4">
    <source>
        <dbReference type="Proteomes" id="UP000030641"/>
    </source>
</evidence>
<protein>
    <submittedName>
        <fullName evidence="3">Uncharacterized protein</fullName>
    </submittedName>
</protein>
<dbReference type="GeneID" id="25369692"/>
<evidence type="ECO:0000256" key="2">
    <source>
        <dbReference type="SAM" id="SignalP"/>
    </source>
</evidence>
<dbReference type="AlphaFoldDB" id="A0A074YSK6"/>